<organism evidence="6 7">
    <name type="scientific">Paenibacillus hemerocallicola</name>
    <dbReference type="NCBI Taxonomy" id="1172614"/>
    <lineage>
        <taxon>Bacteria</taxon>
        <taxon>Bacillati</taxon>
        <taxon>Bacillota</taxon>
        <taxon>Bacilli</taxon>
        <taxon>Bacillales</taxon>
        <taxon>Paenibacillaceae</taxon>
        <taxon>Paenibacillus</taxon>
    </lineage>
</organism>
<reference evidence="6 7" key="1">
    <citation type="submission" date="2019-05" db="EMBL/GenBank/DDBJ databases">
        <title>We sequenced the genome of Paenibacillus hemerocallicola KCTC 33185 for further insight into its adaptation and study the phylogeny of Paenibacillus.</title>
        <authorList>
            <person name="Narsing Rao M.P."/>
        </authorList>
    </citation>
    <scope>NUCLEOTIDE SEQUENCE [LARGE SCALE GENOMIC DNA]</scope>
    <source>
        <strain evidence="6 7">KCTC 33185</strain>
    </source>
</reference>
<keyword evidence="2" id="KW-0805">Transcription regulation</keyword>
<dbReference type="Gene3D" id="1.10.10.10">
    <property type="entry name" value="Winged helix-like DNA-binding domain superfamily/Winged helix DNA-binding domain"/>
    <property type="match status" value="1"/>
</dbReference>
<dbReference type="GO" id="GO:0000976">
    <property type="term" value="F:transcription cis-regulatory region binding"/>
    <property type="evidence" value="ECO:0007669"/>
    <property type="project" value="TreeGrafter"/>
</dbReference>
<dbReference type="InterPro" id="IPR000847">
    <property type="entry name" value="LysR_HTH_N"/>
</dbReference>
<evidence type="ECO:0000313" key="7">
    <source>
        <dbReference type="Proteomes" id="UP000307943"/>
    </source>
</evidence>
<dbReference type="Pfam" id="PF00126">
    <property type="entry name" value="HTH_1"/>
    <property type="match status" value="1"/>
</dbReference>
<dbReference type="FunFam" id="1.10.10.10:FF:000001">
    <property type="entry name" value="LysR family transcriptional regulator"/>
    <property type="match status" value="1"/>
</dbReference>
<accession>A0A5C4TAM8</accession>
<feature type="domain" description="HTH lysR-type" evidence="5">
    <location>
        <begin position="11"/>
        <end position="68"/>
    </location>
</feature>
<dbReference type="Proteomes" id="UP000307943">
    <property type="component" value="Unassembled WGS sequence"/>
</dbReference>
<evidence type="ECO:0000256" key="1">
    <source>
        <dbReference type="ARBA" id="ARBA00009437"/>
    </source>
</evidence>
<evidence type="ECO:0000313" key="6">
    <source>
        <dbReference type="EMBL" id="TNJ65965.1"/>
    </source>
</evidence>
<comment type="caution">
    <text evidence="6">The sequence shown here is derived from an EMBL/GenBank/DDBJ whole genome shotgun (WGS) entry which is preliminary data.</text>
</comment>
<dbReference type="PROSITE" id="PS50931">
    <property type="entry name" value="HTH_LYSR"/>
    <property type="match status" value="1"/>
</dbReference>
<evidence type="ECO:0000256" key="2">
    <source>
        <dbReference type="ARBA" id="ARBA00023015"/>
    </source>
</evidence>
<dbReference type="PANTHER" id="PTHR30126:SF91">
    <property type="entry name" value="LYSR FAMILY TRANSCRIPTIONAL REGULATOR"/>
    <property type="match status" value="1"/>
</dbReference>
<dbReference type="InterPro" id="IPR005119">
    <property type="entry name" value="LysR_subst-bd"/>
</dbReference>
<dbReference type="PRINTS" id="PR00039">
    <property type="entry name" value="HTHLYSR"/>
</dbReference>
<keyword evidence="4" id="KW-0804">Transcription</keyword>
<dbReference type="Pfam" id="PF03466">
    <property type="entry name" value="LysR_substrate"/>
    <property type="match status" value="1"/>
</dbReference>
<dbReference type="GO" id="GO:0003700">
    <property type="term" value="F:DNA-binding transcription factor activity"/>
    <property type="evidence" value="ECO:0007669"/>
    <property type="project" value="InterPro"/>
</dbReference>
<dbReference type="Gene3D" id="3.40.190.290">
    <property type="match status" value="1"/>
</dbReference>
<keyword evidence="7" id="KW-1185">Reference proteome</keyword>
<dbReference type="InterPro" id="IPR036390">
    <property type="entry name" value="WH_DNA-bd_sf"/>
</dbReference>
<gene>
    <name evidence="6" type="ORF">FE784_12365</name>
</gene>
<sequence>MNHCHTGGSVMHIEQLRYLVEIARTGSISAAALNLHVSQSAISKSLLRLEHHLCLPLFNRLQTGVAPTETGKRFIEKANEILEKMQEFDELIEECSGSANNKISLACVPLFTPILSESLELLMKNNPQSQIDITEKKSKEIMQDVMHHAIHIGFMVVNPDLMSERDLKYDVLLESDMYVCVNKSTPLANRERLYPEDLLNLSLISYNCNMVDWLNFYFNDDSFQYSLVTNNLDYIKRKVSQDSVISIIPELIISNHNFLANGDIVAVPLLLNDQPFKMQVASVRLKKHTLSRIARDLLQNVKLSLRTTD</sequence>
<dbReference type="InterPro" id="IPR036388">
    <property type="entry name" value="WH-like_DNA-bd_sf"/>
</dbReference>
<evidence type="ECO:0000259" key="5">
    <source>
        <dbReference type="PROSITE" id="PS50931"/>
    </source>
</evidence>
<evidence type="ECO:0000256" key="3">
    <source>
        <dbReference type="ARBA" id="ARBA00023125"/>
    </source>
</evidence>
<dbReference type="OrthoDB" id="9803735at2"/>
<evidence type="ECO:0000256" key="4">
    <source>
        <dbReference type="ARBA" id="ARBA00023163"/>
    </source>
</evidence>
<comment type="similarity">
    <text evidence="1">Belongs to the LysR transcriptional regulatory family.</text>
</comment>
<dbReference type="SUPFAM" id="SSF46785">
    <property type="entry name" value="Winged helix' DNA-binding domain"/>
    <property type="match status" value="1"/>
</dbReference>
<dbReference type="SUPFAM" id="SSF53850">
    <property type="entry name" value="Periplasmic binding protein-like II"/>
    <property type="match status" value="1"/>
</dbReference>
<name>A0A5C4TAM8_9BACL</name>
<dbReference type="AlphaFoldDB" id="A0A5C4TAM8"/>
<dbReference type="PANTHER" id="PTHR30126">
    <property type="entry name" value="HTH-TYPE TRANSCRIPTIONAL REGULATOR"/>
    <property type="match status" value="1"/>
</dbReference>
<proteinExistence type="inferred from homology"/>
<dbReference type="CDD" id="cd05466">
    <property type="entry name" value="PBP2_LTTR_substrate"/>
    <property type="match status" value="1"/>
</dbReference>
<keyword evidence="3" id="KW-0238">DNA-binding</keyword>
<protein>
    <submittedName>
        <fullName evidence="6">LysR family transcriptional regulator</fullName>
    </submittedName>
</protein>
<dbReference type="EMBL" id="VDCQ01000014">
    <property type="protein sequence ID" value="TNJ65965.1"/>
    <property type="molecule type" value="Genomic_DNA"/>
</dbReference>